<dbReference type="EMBL" id="AYYP01000046">
    <property type="protein sequence ID" value="KRM63986.1"/>
    <property type="molecule type" value="Genomic_DNA"/>
</dbReference>
<sequence length="281" mass="30816">MKKCPNCGSEVAEEAKFCTNCGNELATGDKVKPKAVASEVQSENASEQVKESAAKQEAGVSLDKEKLKASSLSYWSWLVTAWKHPFKVKNETSKWSGLITLGLEGLIFGLSIMIIFRGYYNSANSYYSQAFGGSFGDNPVGLGTLITFFLATFLSALATTGIGYGARELFTPNRTDFLDFVNGIAHRTSPILLLNLIALLFSFTVGFTTSGVLNTMLVLCLLSITLAIWQFGILAPIYELENPKLDRLYILIIVTLLNGFVYVLAYMAVAAHYVSYLQQLF</sequence>
<keyword evidence="1" id="KW-1133">Transmembrane helix</keyword>
<proteinExistence type="predicted"/>
<dbReference type="Pfam" id="PF20214">
    <property type="entry name" value="DUF6574"/>
    <property type="match status" value="1"/>
</dbReference>
<evidence type="ECO:0000256" key="1">
    <source>
        <dbReference type="SAM" id="Phobius"/>
    </source>
</evidence>
<feature type="domain" description="Zinc-ribbon" evidence="2">
    <location>
        <begin position="3"/>
        <end position="25"/>
    </location>
</feature>
<keyword evidence="1" id="KW-0472">Membrane</keyword>
<dbReference type="Pfam" id="PF13240">
    <property type="entry name" value="Zn_Ribbon_1"/>
    <property type="match status" value="1"/>
</dbReference>
<name>A0A0R2ABL4_9LACO</name>
<feature type="transmembrane region" description="Helical" evidence="1">
    <location>
        <begin position="249"/>
        <end position="274"/>
    </location>
</feature>
<dbReference type="InterPro" id="IPR026870">
    <property type="entry name" value="Zinc_ribbon_dom"/>
</dbReference>
<feature type="transmembrane region" description="Helical" evidence="1">
    <location>
        <begin position="191"/>
        <end position="210"/>
    </location>
</feature>
<accession>A0A0R2ABL4</accession>
<feature type="transmembrane region" description="Helical" evidence="1">
    <location>
        <begin position="140"/>
        <end position="164"/>
    </location>
</feature>
<dbReference type="PATRIC" id="fig|1423718.3.peg.111"/>
<feature type="transmembrane region" description="Helical" evidence="1">
    <location>
        <begin position="97"/>
        <end position="120"/>
    </location>
</feature>
<evidence type="ECO:0000313" key="4">
    <source>
        <dbReference type="Proteomes" id="UP000051008"/>
    </source>
</evidence>
<dbReference type="OrthoDB" id="2291432at2"/>
<reference evidence="3 4" key="1">
    <citation type="journal article" date="2015" name="Genome Announc.">
        <title>Expanding the biotechnology potential of lactobacilli through comparative genomics of 213 strains and associated genera.</title>
        <authorList>
            <person name="Sun Z."/>
            <person name="Harris H.M."/>
            <person name="McCann A."/>
            <person name="Guo C."/>
            <person name="Argimon S."/>
            <person name="Zhang W."/>
            <person name="Yang X."/>
            <person name="Jeffery I.B."/>
            <person name="Cooney J.C."/>
            <person name="Kagawa T.F."/>
            <person name="Liu W."/>
            <person name="Song Y."/>
            <person name="Salvetti E."/>
            <person name="Wrobel A."/>
            <person name="Rasinkangas P."/>
            <person name="Parkhill J."/>
            <person name="Rea M.C."/>
            <person name="O'Sullivan O."/>
            <person name="Ritari J."/>
            <person name="Douillard F.P."/>
            <person name="Paul Ross R."/>
            <person name="Yang R."/>
            <person name="Briner A.E."/>
            <person name="Felis G.E."/>
            <person name="de Vos W.M."/>
            <person name="Barrangou R."/>
            <person name="Klaenhammer T.R."/>
            <person name="Caufield P.W."/>
            <person name="Cui Y."/>
            <person name="Zhang H."/>
            <person name="O'Toole P.W."/>
        </authorList>
    </citation>
    <scope>NUCLEOTIDE SEQUENCE [LARGE SCALE GENOMIC DNA]</scope>
    <source>
        <strain evidence="3 4">DSM 20509</strain>
    </source>
</reference>
<dbReference type="AlphaFoldDB" id="A0A0R2ABL4"/>
<protein>
    <submittedName>
        <fullName evidence="3">Putative membrane spanning protein</fullName>
    </submittedName>
</protein>
<evidence type="ECO:0000259" key="2">
    <source>
        <dbReference type="Pfam" id="PF13240"/>
    </source>
</evidence>
<feature type="transmembrane region" description="Helical" evidence="1">
    <location>
        <begin position="216"/>
        <end position="237"/>
    </location>
</feature>
<keyword evidence="1" id="KW-0812">Transmembrane</keyword>
<dbReference type="InterPro" id="IPR046481">
    <property type="entry name" value="DUF6574"/>
</dbReference>
<keyword evidence="4" id="KW-1185">Reference proteome</keyword>
<organism evidence="3 4">
    <name type="scientific">Ligilactobacillus agilis DSM 20509</name>
    <dbReference type="NCBI Taxonomy" id="1423718"/>
    <lineage>
        <taxon>Bacteria</taxon>
        <taxon>Bacillati</taxon>
        <taxon>Bacillota</taxon>
        <taxon>Bacilli</taxon>
        <taxon>Lactobacillales</taxon>
        <taxon>Lactobacillaceae</taxon>
        <taxon>Ligilactobacillus</taxon>
    </lineage>
</organism>
<dbReference type="Proteomes" id="UP000051008">
    <property type="component" value="Unassembled WGS sequence"/>
</dbReference>
<evidence type="ECO:0000313" key="3">
    <source>
        <dbReference type="EMBL" id="KRM63986.1"/>
    </source>
</evidence>
<dbReference type="RefSeq" id="WP_056976863.1">
    <property type="nucleotide sequence ID" value="NZ_AYYP01000046.1"/>
</dbReference>
<gene>
    <name evidence="3" type="ORF">FC14_GL000108</name>
</gene>
<comment type="caution">
    <text evidence="3">The sequence shown here is derived from an EMBL/GenBank/DDBJ whole genome shotgun (WGS) entry which is preliminary data.</text>
</comment>